<organism evidence="1 2">
    <name type="scientific">Simplicispira hankyongi</name>
    <dbReference type="NCBI Taxonomy" id="2315688"/>
    <lineage>
        <taxon>Bacteria</taxon>
        <taxon>Pseudomonadati</taxon>
        <taxon>Pseudomonadota</taxon>
        <taxon>Betaproteobacteria</taxon>
        <taxon>Burkholderiales</taxon>
        <taxon>Comamonadaceae</taxon>
        <taxon>Simplicispira</taxon>
    </lineage>
</organism>
<reference evidence="1 2" key="1">
    <citation type="submission" date="2018-09" db="EMBL/GenBank/DDBJ databases">
        <title>Draft genome of Simplicispira sp. NY-02.</title>
        <authorList>
            <person name="Im W.T."/>
        </authorList>
    </citation>
    <scope>NUCLEOTIDE SEQUENCE [LARGE SCALE GENOMIC DNA]</scope>
    <source>
        <strain evidence="1 2">NY-02</strain>
    </source>
</reference>
<name>A0A398CED9_9BURK</name>
<dbReference type="InterPro" id="IPR025906">
    <property type="entry name" value="YjfB_motility"/>
</dbReference>
<sequence length="67" mass="6777">MDIALTHSLLQIASANTQAQTAQAANVAVLKKALDVQATAAATLLDALPQPPAPNLGPLGTQLDTFA</sequence>
<keyword evidence="2" id="KW-1185">Reference proteome</keyword>
<dbReference type="EMBL" id="QXJC01000001">
    <property type="protein sequence ID" value="RID99267.1"/>
    <property type="molecule type" value="Genomic_DNA"/>
</dbReference>
<dbReference type="RefSeq" id="WP_119107718.1">
    <property type="nucleotide sequence ID" value="NZ_QXJC01000001.1"/>
</dbReference>
<dbReference type="Proteomes" id="UP000266302">
    <property type="component" value="Unassembled WGS sequence"/>
</dbReference>
<dbReference type="AlphaFoldDB" id="A0A398CED9"/>
<comment type="caution">
    <text evidence="1">The sequence shown here is derived from an EMBL/GenBank/DDBJ whole genome shotgun (WGS) entry which is preliminary data.</text>
</comment>
<accession>A0A398CED9</accession>
<gene>
    <name evidence="1" type="ORF">D3F03_02180</name>
</gene>
<proteinExistence type="predicted"/>
<evidence type="ECO:0000313" key="2">
    <source>
        <dbReference type="Proteomes" id="UP000266302"/>
    </source>
</evidence>
<evidence type="ECO:0000313" key="1">
    <source>
        <dbReference type="EMBL" id="RID99267.1"/>
    </source>
</evidence>
<dbReference type="Pfam" id="PF14070">
    <property type="entry name" value="YjfB_motility"/>
    <property type="match status" value="1"/>
</dbReference>
<protein>
    <submittedName>
        <fullName evidence="1">Putative motility protein</fullName>
    </submittedName>
</protein>